<comment type="similarity">
    <text evidence="3">Belongs to the CarA family.</text>
</comment>
<dbReference type="SUPFAM" id="SSF52317">
    <property type="entry name" value="Class I glutamine amidotransferase-like"/>
    <property type="match status" value="1"/>
</dbReference>
<dbReference type="GO" id="GO:0006221">
    <property type="term" value="P:pyrimidine nucleotide biosynthetic process"/>
    <property type="evidence" value="ECO:0007669"/>
    <property type="project" value="UniProtKB-KW"/>
</dbReference>
<keyword evidence="8" id="KW-0315">Glutamine amidotransferase</keyword>
<accession>A0A6J5Y831</accession>
<dbReference type="GO" id="GO:0004088">
    <property type="term" value="F:carbamoyl-phosphate synthase (glutamine-hydrolyzing) activity"/>
    <property type="evidence" value="ECO:0007669"/>
    <property type="project" value="UniProtKB-EC"/>
</dbReference>
<comment type="catalytic activity">
    <reaction evidence="12">
        <text>L-glutamine + H2O = L-glutamate + NH4(+)</text>
        <dbReference type="Rhea" id="RHEA:15889"/>
        <dbReference type="ChEBI" id="CHEBI:15377"/>
        <dbReference type="ChEBI" id="CHEBI:28938"/>
        <dbReference type="ChEBI" id="CHEBI:29985"/>
        <dbReference type="ChEBI" id="CHEBI:58359"/>
    </reaction>
</comment>
<sequence length="372" mass="39311">MSRTIRDALLVLADGTIFEGEAFGAEAPAGVATGEVVFNTALTGYQEIITDPSYAGQMITFTYPHIGNYGVTRLDDEAPRPHARGVIVRELARRHSNWRSETDLDAYLRSMGVPGIGGVDTRRLTRHIRDAGSLPGAFGTASESELLAAAQAEPGTSGLDLARMVSCESAYEVAYTGPAGRTPRRVVAYDFGIKATILRHLSGIATVEVVPAGTPAADVIARAPDGVFLSNGPGDPAAVTGVPAAIDALLGEVPIFGICLGHQLLATALGAETYKLPFGHHGGNHPVRRLDTGTVEITSQNHNYAVDDGSLGAAVEVTHRNLNDGVVEGLRSLDLPAFSVQYHPEAGPGPHDAAYLFTMFDELMTDFTKGRR</sequence>
<evidence type="ECO:0000259" key="13">
    <source>
        <dbReference type="SMART" id="SM01097"/>
    </source>
</evidence>
<dbReference type="InterPro" id="IPR035686">
    <property type="entry name" value="CPSase_GATase1"/>
</dbReference>
<dbReference type="InterPro" id="IPR029062">
    <property type="entry name" value="Class_I_gatase-like"/>
</dbReference>
<reference evidence="14" key="1">
    <citation type="submission" date="2020-05" db="EMBL/GenBank/DDBJ databases">
        <authorList>
            <person name="Chiriac C."/>
            <person name="Salcher M."/>
            <person name="Ghai R."/>
            <person name="Kavagutti S V."/>
        </authorList>
    </citation>
    <scope>NUCLEOTIDE SEQUENCE</scope>
</reference>
<comment type="catalytic activity">
    <reaction evidence="11">
        <text>hydrogencarbonate + L-glutamine + 2 ATP + H2O = carbamoyl phosphate + L-glutamate + 2 ADP + phosphate + 2 H(+)</text>
        <dbReference type="Rhea" id="RHEA:18633"/>
        <dbReference type="ChEBI" id="CHEBI:15377"/>
        <dbReference type="ChEBI" id="CHEBI:15378"/>
        <dbReference type="ChEBI" id="CHEBI:17544"/>
        <dbReference type="ChEBI" id="CHEBI:29985"/>
        <dbReference type="ChEBI" id="CHEBI:30616"/>
        <dbReference type="ChEBI" id="CHEBI:43474"/>
        <dbReference type="ChEBI" id="CHEBI:58228"/>
        <dbReference type="ChEBI" id="CHEBI:58359"/>
        <dbReference type="ChEBI" id="CHEBI:456216"/>
        <dbReference type="EC" id="6.3.5.5"/>
    </reaction>
</comment>
<dbReference type="InterPro" id="IPR036480">
    <property type="entry name" value="CarbP_synth_ssu_N_sf"/>
</dbReference>
<evidence type="ECO:0000256" key="4">
    <source>
        <dbReference type="ARBA" id="ARBA00012738"/>
    </source>
</evidence>
<comment type="pathway">
    <text evidence="2">Amino-acid biosynthesis; L-arginine biosynthesis; carbamoyl phosphate from bicarbonate: step 1/1.</text>
</comment>
<evidence type="ECO:0000256" key="6">
    <source>
        <dbReference type="ARBA" id="ARBA00022741"/>
    </source>
</evidence>
<dbReference type="GO" id="GO:0005524">
    <property type="term" value="F:ATP binding"/>
    <property type="evidence" value="ECO:0007669"/>
    <property type="project" value="UniProtKB-KW"/>
</dbReference>
<dbReference type="InterPro" id="IPR006274">
    <property type="entry name" value="CarbamoylP_synth_ssu"/>
</dbReference>
<proteinExistence type="inferred from homology"/>
<dbReference type="FunFam" id="3.50.30.20:FF:000001">
    <property type="entry name" value="Carbamoyl-phosphate synthase small chain"/>
    <property type="match status" value="1"/>
</dbReference>
<dbReference type="PRINTS" id="PR00096">
    <property type="entry name" value="GATASE"/>
</dbReference>
<dbReference type="NCBIfam" id="TIGR01368">
    <property type="entry name" value="CPSaseIIsmall"/>
    <property type="match status" value="1"/>
</dbReference>
<dbReference type="InterPro" id="IPR002474">
    <property type="entry name" value="CarbamoylP_synth_ssu_N"/>
</dbReference>
<evidence type="ECO:0000256" key="7">
    <source>
        <dbReference type="ARBA" id="ARBA00022840"/>
    </source>
</evidence>
<dbReference type="EMBL" id="CAEMXZ010000001">
    <property type="protein sequence ID" value="CAB4322310.1"/>
    <property type="molecule type" value="Genomic_DNA"/>
</dbReference>
<evidence type="ECO:0000256" key="11">
    <source>
        <dbReference type="ARBA" id="ARBA00048816"/>
    </source>
</evidence>
<dbReference type="SMART" id="SM01097">
    <property type="entry name" value="CPSase_sm_chain"/>
    <property type="match status" value="1"/>
</dbReference>
<dbReference type="HAMAP" id="MF_01209">
    <property type="entry name" value="CPSase_S_chain"/>
    <property type="match status" value="1"/>
</dbReference>
<keyword evidence="7" id="KW-0067">ATP-binding</keyword>
<dbReference type="InterPro" id="IPR017926">
    <property type="entry name" value="GATASE"/>
</dbReference>
<dbReference type="AlphaFoldDB" id="A0A6J5Y831"/>
<dbReference type="PRINTS" id="PR00099">
    <property type="entry name" value="CPSGATASE"/>
</dbReference>
<keyword evidence="5" id="KW-0436">Ligase</keyword>
<protein>
    <recommendedName>
        <fullName evidence="4">carbamoyl-phosphate synthase (glutamine-hydrolyzing)</fullName>
        <ecNumber evidence="4">6.3.5.5</ecNumber>
    </recommendedName>
    <alternativeName>
        <fullName evidence="10">Arginine-specific carbamoyl phosphate synthetase, glutamine chain</fullName>
    </alternativeName>
</protein>
<dbReference type="GO" id="GO:0006541">
    <property type="term" value="P:glutamine metabolic process"/>
    <property type="evidence" value="ECO:0007669"/>
    <property type="project" value="InterPro"/>
</dbReference>
<dbReference type="PANTHER" id="PTHR43418">
    <property type="entry name" value="MULTIFUNCTIONAL TRYPTOPHAN BIOSYNTHESIS PROTEIN-RELATED"/>
    <property type="match status" value="1"/>
</dbReference>
<evidence type="ECO:0000256" key="2">
    <source>
        <dbReference type="ARBA" id="ARBA00005077"/>
    </source>
</evidence>
<comment type="pathway">
    <text evidence="1">Pyrimidine metabolism; UMP biosynthesis via de novo pathway; (S)-dihydroorotate from bicarbonate: step 1/3.</text>
</comment>
<dbReference type="SUPFAM" id="SSF52021">
    <property type="entry name" value="Carbamoyl phosphate synthetase, small subunit N-terminal domain"/>
    <property type="match status" value="1"/>
</dbReference>
<organism evidence="14">
    <name type="scientific">freshwater metagenome</name>
    <dbReference type="NCBI Taxonomy" id="449393"/>
    <lineage>
        <taxon>unclassified sequences</taxon>
        <taxon>metagenomes</taxon>
        <taxon>ecological metagenomes</taxon>
    </lineage>
</organism>
<dbReference type="PRINTS" id="PR00097">
    <property type="entry name" value="ANTSNTHASEII"/>
</dbReference>
<dbReference type="GO" id="GO:0006207">
    <property type="term" value="P:'de novo' pyrimidine nucleobase biosynthetic process"/>
    <property type="evidence" value="ECO:0007669"/>
    <property type="project" value="InterPro"/>
</dbReference>
<dbReference type="InterPro" id="IPR050472">
    <property type="entry name" value="Anth_synth/Amidotransfase"/>
</dbReference>
<dbReference type="PROSITE" id="PS51273">
    <property type="entry name" value="GATASE_TYPE_1"/>
    <property type="match status" value="1"/>
</dbReference>
<dbReference type="PANTHER" id="PTHR43418:SF7">
    <property type="entry name" value="CARBAMOYL-PHOSPHATE SYNTHASE SMALL CHAIN"/>
    <property type="match status" value="1"/>
</dbReference>
<evidence type="ECO:0000256" key="10">
    <source>
        <dbReference type="ARBA" id="ARBA00044340"/>
    </source>
</evidence>
<name>A0A6J5Y831_9ZZZZ</name>
<evidence type="ECO:0000256" key="8">
    <source>
        <dbReference type="ARBA" id="ARBA00022962"/>
    </source>
</evidence>
<keyword evidence="6" id="KW-0547">Nucleotide-binding</keyword>
<dbReference type="Gene3D" id="3.40.50.880">
    <property type="match status" value="1"/>
</dbReference>
<evidence type="ECO:0000256" key="3">
    <source>
        <dbReference type="ARBA" id="ARBA00007800"/>
    </source>
</evidence>
<dbReference type="Pfam" id="PF00988">
    <property type="entry name" value="CPSase_sm_chain"/>
    <property type="match status" value="1"/>
</dbReference>
<keyword evidence="9" id="KW-0665">Pyrimidine biosynthesis</keyword>
<evidence type="ECO:0000256" key="5">
    <source>
        <dbReference type="ARBA" id="ARBA00022598"/>
    </source>
</evidence>
<dbReference type="Pfam" id="PF00117">
    <property type="entry name" value="GATase"/>
    <property type="match status" value="1"/>
</dbReference>
<evidence type="ECO:0000256" key="1">
    <source>
        <dbReference type="ARBA" id="ARBA00004812"/>
    </source>
</evidence>
<evidence type="ECO:0000256" key="12">
    <source>
        <dbReference type="ARBA" id="ARBA00049285"/>
    </source>
</evidence>
<gene>
    <name evidence="14" type="ORF">UFOPK1392_00044</name>
</gene>
<dbReference type="Gene3D" id="3.50.30.20">
    <property type="entry name" value="Carbamoyl-phosphate synthase small subunit, N-terminal domain"/>
    <property type="match status" value="1"/>
</dbReference>
<dbReference type="EC" id="6.3.5.5" evidence="4"/>
<dbReference type="NCBIfam" id="NF009475">
    <property type="entry name" value="PRK12838.1"/>
    <property type="match status" value="1"/>
</dbReference>
<evidence type="ECO:0000256" key="9">
    <source>
        <dbReference type="ARBA" id="ARBA00022975"/>
    </source>
</evidence>
<dbReference type="CDD" id="cd01744">
    <property type="entry name" value="GATase1_CPSase"/>
    <property type="match status" value="1"/>
</dbReference>
<evidence type="ECO:0000313" key="14">
    <source>
        <dbReference type="EMBL" id="CAB4322310.1"/>
    </source>
</evidence>
<feature type="domain" description="Carbamoyl-phosphate synthase small subunit N-terminal" evidence="13">
    <location>
        <begin position="6"/>
        <end position="139"/>
    </location>
</feature>